<comment type="caution">
    <text evidence="5">The sequence shown here is derived from an EMBL/GenBank/DDBJ whole genome shotgun (WGS) entry which is preliminary data.</text>
</comment>
<dbReference type="SUPFAM" id="SSF52499">
    <property type="entry name" value="Isochorismatase-like hydrolases"/>
    <property type="match status" value="1"/>
</dbReference>
<gene>
    <name evidence="5" type="ORF">IMSHALPRED_006370</name>
</gene>
<dbReference type="InterPro" id="IPR000868">
    <property type="entry name" value="Isochorismatase-like_dom"/>
</dbReference>
<evidence type="ECO:0000256" key="1">
    <source>
        <dbReference type="ARBA" id="ARBA00006336"/>
    </source>
</evidence>
<dbReference type="PANTHER" id="PTHR43540:SF1">
    <property type="entry name" value="ISOCHORISMATASE HYDROLASE"/>
    <property type="match status" value="1"/>
</dbReference>
<dbReference type="Pfam" id="PF13409">
    <property type="entry name" value="GST_N_2"/>
    <property type="match status" value="1"/>
</dbReference>
<proteinExistence type="inferred from homology"/>
<dbReference type="EMBL" id="CAJPDT010000038">
    <property type="protein sequence ID" value="CAF9925080.1"/>
    <property type="molecule type" value="Genomic_DNA"/>
</dbReference>
<reference evidence="5" key="1">
    <citation type="submission" date="2021-03" db="EMBL/GenBank/DDBJ databases">
        <authorList>
            <person name="Tagirdzhanova G."/>
        </authorList>
    </citation>
    <scope>NUCLEOTIDE SEQUENCE</scope>
</reference>
<evidence type="ECO:0000259" key="4">
    <source>
        <dbReference type="PROSITE" id="PS50405"/>
    </source>
</evidence>
<dbReference type="PROSITE" id="PS50404">
    <property type="entry name" value="GST_NTER"/>
    <property type="match status" value="1"/>
</dbReference>
<dbReference type="OrthoDB" id="167809at2759"/>
<dbReference type="InterPro" id="IPR036282">
    <property type="entry name" value="Glutathione-S-Trfase_C_sf"/>
</dbReference>
<dbReference type="GO" id="GO:0016787">
    <property type="term" value="F:hydrolase activity"/>
    <property type="evidence" value="ECO:0007669"/>
    <property type="project" value="UniProtKB-KW"/>
</dbReference>
<evidence type="ECO:0000259" key="3">
    <source>
        <dbReference type="PROSITE" id="PS50404"/>
    </source>
</evidence>
<evidence type="ECO:0000256" key="2">
    <source>
        <dbReference type="ARBA" id="ARBA00022801"/>
    </source>
</evidence>
<dbReference type="InterPro" id="IPR040079">
    <property type="entry name" value="Glutathione_S-Trfase"/>
</dbReference>
<dbReference type="AlphaFoldDB" id="A0A8H3FJW6"/>
<evidence type="ECO:0000313" key="6">
    <source>
        <dbReference type="Proteomes" id="UP000664534"/>
    </source>
</evidence>
<dbReference type="Pfam" id="PF13410">
    <property type="entry name" value="GST_C_2"/>
    <property type="match status" value="1"/>
</dbReference>
<keyword evidence="6" id="KW-1185">Reference proteome</keyword>
<dbReference type="SUPFAM" id="SSF52833">
    <property type="entry name" value="Thioredoxin-like"/>
    <property type="match status" value="1"/>
</dbReference>
<feature type="domain" description="GST N-terminal" evidence="3">
    <location>
        <begin position="207"/>
        <end position="291"/>
    </location>
</feature>
<dbReference type="InterPro" id="IPR036249">
    <property type="entry name" value="Thioredoxin-like_sf"/>
</dbReference>
<evidence type="ECO:0008006" key="7">
    <source>
        <dbReference type="Google" id="ProtNLM"/>
    </source>
</evidence>
<dbReference type="InterPro" id="IPR010987">
    <property type="entry name" value="Glutathione-S-Trfase_C-like"/>
</dbReference>
<dbReference type="InterPro" id="IPR036380">
    <property type="entry name" value="Isochorismatase-like_sf"/>
</dbReference>
<dbReference type="Gene3D" id="3.40.30.10">
    <property type="entry name" value="Glutaredoxin"/>
    <property type="match status" value="1"/>
</dbReference>
<protein>
    <recommendedName>
        <fullName evidence="7">Isochorismatase-like domain-containing protein</fullName>
    </recommendedName>
</protein>
<organism evidence="5 6">
    <name type="scientific">Imshaugia aleurites</name>
    <dbReference type="NCBI Taxonomy" id="172621"/>
    <lineage>
        <taxon>Eukaryota</taxon>
        <taxon>Fungi</taxon>
        <taxon>Dikarya</taxon>
        <taxon>Ascomycota</taxon>
        <taxon>Pezizomycotina</taxon>
        <taxon>Lecanoromycetes</taxon>
        <taxon>OSLEUM clade</taxon>
        <taxon>Lecanoromycetidae</taxon>
        <taxon>Lecanorales</taxon>
        <taxon>Lecanorineae</taxon>
        <taxon>Parmeliaceae</taxon>
        <taxon>Imshaugia</taxon>
    </lineage>
</organism>
<accession>A0A8H3FJW6</accession>
<dbReference type="Pfam" id="PF00857">
    <property type="entry name" value="Isochorismatase"/>
    <property type="match status" value="1"/>
</dbReference>
<dbReference type="PANTHER" id="PTHR43540">
    <property type="entry name" value="PEROXYUREIDOACRYLATE/UREIDOACRYLATE AMIDOHYDROLASE-RELATED"/>
    <property type="match status" value="1"/>
</dbReference>
<feature type="domain" description="GST C-terminal" evidence="4">
    <location>
        <begin position="290"/>
        <end position="432"/>
    </location>
</feature>
<dbReference type="InterPro" id="IPR004045">
    <property type="entry name" value="Glutathione_S-Trfase_N"/>
</dbReference>
<comment type="similarity">
    <text evidence="1">Belongs to the isochorismatase family.</text>
</comment>
<dbReference type="CDD" id="cd00299">
    <property type="entry name" value="GST_C_family"/>
    <property type="match status" value="1"/>
</dbReference>
<dbReference type="PROSITE" id="PS50405">
    <property type="entry name" value="GST_CTER"/>
    <property type="match status" value="1"/>
</dbReference>
<name>A0A8H3FJW6_9LECA</name>
<keyword evidence="2" id="KW-0378">Hydrolase</keyword>
<dbReference type="SFLD" id="SFLDS00019">
    <property type="entry name" value="Glutathione_Transferase_(cytos"/>
    <property type="match status" value="1"/>
</dbReference>
<dbReference type="InterPro" id="IPR050272">
    <property type="entry name" value="Isochorismatase-like_hydrls"/>
</dbReference>
<sequence length="434" mass="50021">MSSLLLIDLQQDFLNPARIPPKPFIDSLPRLLRQFSTRRRPIVWIDSVYEQGKGTPEEEAFTKYPPQSDFELYLSGTHRSGRFCVHNTPGIQIHKDLLRFLHAHHTRMTKTYYSAFTNTILHNTLQETNTKHIFLAGVTTNTCISATAVDARKLGYEVTIVEDCVKAFKQQTHDRAILTLTGKPYDADLCTSNSVSPHISHDKTDQPLPVLYWVNGSISSWRVMIALAWKKIPYISKRLKVMTEPKETRSPEFALINPRCKTPTFVDSDGTIVIESMAILQYLERFFPDTPENRPSNLSKSEWTQETVRFHESENPHSIYEPIELVYDAEWKKHRENILLAYHDIFKELEHWERYLNSGGFLSARNAFGLADCAFYPVLAYMVHRGLDLTSKPSCLKTYYERCGALQAVIEACPDHWETPGKSLFLRCETMLKE</sequence>
<dbReference type="CDD" id="cd00570">
    <property type="entry name" value="GST_N_family"/>
    <property type="match status" value="1"/>
</dbReference>
<dbReference type="Proteomes" id="UP000664534">
    <property type="component" value="Unassembled WGS sequence"/>
</dbReference>
<dbReference type="Gene3D" id="1.20.1050.10">
    <property type="match status" value="1"/>
</dbReference>
<dbReference type="SUPFAM" id="SSF47616">
    <property type="entry name" value="GST C-terminal domain-like"/>
    <property type="match status" value="1"/>
</dbReference>
<dbReference type="Gene3D" id="3.40.50.850">
    <property type="entry name" value="Isochorismatase-like"/>
    <property type="match status" value="1"/>
</dbReference>
<dbReference type="CDD" id="cd00431">
    <property type="entry name" value="cysteine_hydrolases"/>
    <property type="match status" value="1"/>
</dbReference>
<evidence type="ECO:0000313" key="5">
    <source>
        <dbReference type="EMBL" id="CAF9925080.1"/>
    </source>
</evidence>